<dbReference type="PROSITE" id="PS50987">
    <property type="entry name" value="HTH_ARSR_2"/>
    <property type="match status" value="1"/>
</dbReference>
<organism evidence="5 6">
    <name type="scientific">Candidatus Liptonbacteria bacterium RIFCSPLOWO2_01_FULL_52_25</name>
    <dbReference type="NCBI Taxonomy" id="1798650"/>
    <lineage>
        <taxon>Bacteria</taxon>
        <taxon>Candidatus Liptoniibacteriota</taxon>
    </lineage>
</organism>
<evidence type="ECO:0000256" key="3">
    <source>
        <dbReference type="ARBA" id="ARBA00023163"/>
    </source>
</evidence>
<dbReference type="SMART" id="SM00418">
    <property type="entry name" value="HTH_ARSR"/>
    <property type="match status" value="1"/>
</dbReference>
<comment type="caution">
    <text evidence="5">The sequence shown here is derived from an EMBL/GenBank/DDBJ whole genome shotgun (WGS) entry which is preliminary data.</text>
</comment>
<proteinExistence type="predicted"/>
<evidence type="ECO:0000313" key="6">
    <source>
        <dbReference type="Proteomes" id="UP000178880"/>
    </source>
</evidence>
<dbReference type="GO" id="GO:0003700">
    <property type="term" value="F:DNA-binding transcription factor activity"/>
    <property type="evidence" value="ECO:0007669"/>
    <property type="project" value="InterPro"/>
</dbReference>
<dbReference type="InterPro" id="IPR036388">
    <property type="entry name" value="WH-like_DNA-bd_sf"/>
</dbReference>
<evidence type="ECO:0000259" key="4">
    <source>
        <dbReference type="PROSITE" id="PS50987"/>
    </source>
</evidence>
<dbReference type="Proteomes" id="UP000178880">
    <property type="component" value="Unassembled WGS sequence"/>
</dbReference>
<dbReference type="PRINTS" id="PR00778">
    <property type="entry name" value="HTHARSR"/>
</dbReference>
<accession>A0A1G2CGQ2</accession>
<dbReference type="SUPFAM" id="SSF46785">
    <property type="entry name" value="Winged helix' DNA-binding domain"/>
    <property type="match status" value="1"/>
</dbReference>
<dbReference type="Gene3D" id="1.10.10.10">
    <property type="entry name" value="Winged helix-like DNA-binding domain superfamily/Winged helix DNA-binding domain"/>
    <property type="match status" value="1"/>
</dbReference>
<protein>
    <recommendedName>
        <fullName evidence="4">HTH arsR-type domain-containing protein</fullName>
    </recommendedName>
</protein>
<evidence type="ECO:0000256" key="1">
    <source>
        <dbReference type="ARBA" id="ARBA00023015"/>
    </source>
</evidence>
<dbReference type="Pfam" id="PF01022">
    <property type="entry name" value="HTH_5"/>
    <property type="match status" value="1"/>
</dbReference>
<dbReference type="STRING" id="1798650.A2945_03625"/>
<evidence type="ECO:0000256" key="2">
    <source>
        <dbReference type="ARBA" id="ARBA00023125"/>
    </source>
</evidence>
<dbReference type="EMBL" id="MHLA01000001">
    <property type="protein sequence ID" value="OGZ00407.1"/>
    <property type="molecule type" value="Genomic_DNA"/>
</dbReference>
<dbReference type="CDD" id="cd00090">
    <property type="entry name" value="HTH_ARSR"/>
    <property type="match status" value="1"/>
</dbReference>
<dbReference type="PANTHER" id="PTHR33154:SF33">
    <property type="entry name" value="TRANSCRIPTIONAL REPRESSOR SDPR"/>
    <property type="match status" value="1"/>
</dbReference>
<name>A0A1G2CGQ2_9BACT</name>
<dbReference type="InterPro" id="IPR036390">
    <property type="entry name" value="WH_DNA-bd_sf"/>
</dbReference>
<keyword evidence="2" id="KW-0238">DNA-binding</keyword>
<sequence>MKRWTVVFRVLANINRLKIIKMLANGRKMSVTDIAEDLEISFKATSNHLALLKNLDVVDAHGTAGHVFYVFNRQLPRDFQRVIEIILK</sequence>
<keyword evidence="3" id="KW-0804">Transcription</keyword>
<dbReference type="PANTHER" id="PTHR33154">
    <property type="entry name" value="TRANSCRIPTIONAL REGULATOR, ARSR FAMILY"/>
    <property type="match status" value="1"/>
</dbReference>
<feature type="domain" description="HTH arsR-type" evidence="4">
    <location>
        <begin position="1"/>
        <end position="88"/>
    </location>
</feature>
<dbReference type="InterPro" id="IPR001845">
    <property type="entry name" value="HTH_ArsR_DNA-bd_dom"/>
</dbReference>
<dbReference type="AlphaFoldDB" id="A0A1G2CGQ2"/>
<reference evidence="5 6" key="1">
    <citation type="journal article" date="2016" name="Nat. Commun.">
        <title>Thousands of microbial genomes shed light on interconnected biogeochemical processes in an aquifer system.</title>
        <authorList>
            <person name="Anantharaman K."/>
            <person name="Brown C.T."/>
            <person name="Hug L.A."/>
            <person name="Sharon I."/>
            <person name="Castelle C.J."/>
            <person name="Probst A.J."/>
            <person name="Thomas B.C."/>
            <person name="Singh A."/>
            <person name="Wilkins M.J."/>
            <person name="Karaoz U."/>
            <person name="Brodie E.L."/>
            <person name="Williams K.H."/>
            <person name="Hubbard S.S."/>
            <person name="Banfield J.F."/>
        </authorList>
    </citation>
    <scope>NUCLEOTIDE SEQUENCE [LARGE SCALE GENOMIC DNA]</scope>
</reference>
<keyword evidence="1" id="KW-0805">Transcription regulation</keyword>
<dbReference type="InterPro" id="IPR011991">
    <property type="entry name" value="ArsR-like_HTH"/>
</dbReference>
<dbReference type="InterPro" id="IPR051081">
    <property type="entry name" value="HTH_MetalResp_TranReg"/>
</dbReference>
<dbReference type="NCBIfam" id="NF033788">
    <property type="entry name" value="HTH_metalloreg"/>
    <property type="match status" value="1"/>
</dbReference>
<evidence type="ECO:0000313" key="5">
    <source>
        <dbReference type="EMBL" id="OGZ00407.1"/>
    </source>
</evidence>
<dbReference type="GO" id="GO:0003677">
    <property type="term" value="F:DNA binding"/>
    <property type="evidence" value="ECO:0007669"/>
    <property type="project" value="UniProtKB-KW"/>
</dbReference>
<gene>
    <name evidence="5" type="ORF">A2945_03625</name>
</gene>